<dbReference type="PANTHER" id="PTHR31668">
    <property type="entry name" value="GLUCOSE TRANSPORT TRANSCRIPTION REGULATOR RGT1-RELATED-RELATED"/>
    <property type="match status" value="1"/>
</dbReference>
<dbReference type="InterPro" id="IPR036864">
    <property type="entry name" value="Zn2-C6_fun-type_DNA-bd_sf"/>
</dbReference>
<keyword evidence="6" id="KW-0238">DNA-binding</keyword>
<keyword evidence="8" id="KW-0539">Nucleus</keyword>
<dbReference type="InterPro" id="IPR050797">
    <property type="entry name" value="Carb_Metab_Trans_Reg"/>
</dbReference>
<evidence type="ECO:0000256" key="2">
    <source>
        <dbReference type="ARBA" id="ARBA00009382"/>
    </source>
</evidence>
<accession>A0A2Z5WAC2</accession>
<dbReference type="SUPFAM" id="SSF57701">
    <property type="entry name" value="Zn2/Cys6 DNA-binding domain"/>
    <property type="match status" value="1"/>
</dbReference>
<evidence type="ECO:0000256" key="4">
    <source>
        <dbReference type="ARBA" id="ARBA00022833"/>
    </source>
</evidence>
<sequence length="561" mass="64118">MNGLRRELGHRNATRPKRVYTRPCDICAFRRVRCDLEQRNGPCTNCTIRGVKCTRDRIRRKSGPKNIHRKTEEAIRFLVEVADRRSANQTNVPDIQNEGLSEQATYENNTISLNELRPLLTIFSIRYYALWPVLFADQLLAFLESSCSDINGTSCFKLEPANACVYALCCAVCGVVSCHIGFWSNEELTEMAHLGLNICPPPEKYIMEAERAIFEFNLDSRPTEDQVLCNFFLHVYYSSGTEDNLQELLYLRQAISCAQMLHLGDNDMVEETVGSSHQFRKIYYLLLITERYVSFKKQLPVILEPTLSLPRLEDDPHPTLLSGFLELAQVFSVPDCMFFNKYSLEGKSSVTDMLTETFDHLFKNFWIRDMQTRLANSVVKVQNQSQKVNILISRAWLQSIAWTVAKGQQLLSKTGNQSDFFDYSYPIHLAREFLVQTRDMPYEAFETNGKGVVVKLNEVANTLLAYIRADQGAPETVAAFDELAYIHGIIMRQNSHLNLDGALNPVTELLEARRFGFRHISYGSPAHIDPDSSRFEDLDSNEADSQLFPSSSDQSHKFWSN</sequence>
<keyword evidence="7" id="KW-0804">Transcription</keyword>
<evidence type="ECO:0000313" key="11">
    <source>
        <dbReference type="EMBL" id="BBB86739.1"/>
    </source>
</evidence>
<evidence type="ECO:0000259" key="10">
    <source>
        <dbReference type="PROSITE" id="PS50048"/>
    </source>
</evidence>
<protein>
    <submittedName>
        <fullName evidence="11">Maltase activator</fullName>
    </submittedName>
</protein>
<dbReference type="CDD" id="cd12148">
    <property type="entry name" value="fungal_TF_MHR"/>
    <property type="match status" value="1"/>
</dbReference>
<keyword evidence="3" id="KW-0479">Metal-binding</keyword>
<evidence type="ECO:0000256" key="9">
    <source>
        <dbReference type="SAM" id="MobiDB-lite"/>
    </source>
</evidence>
<dbReference type="AlphaFoldDB" id="A0A2Z5WAC2"/>
<evidence type="ECO:0000256" key="3">
    <source>
        <dbReference type="ARBA" id="ARBA00022723"/>
    </source>
</evidence>
<dbReference type="PROSITE" id="PS50048">
    <property type="entry name" value="ZN2_CY6_FUNGAL_2"/>
    <property type="match status" value="1"/>
</dbReference>
<reference evidence="11" key="1">
    <citation type="submission" date="2017-06" db="EMBL/GenBank/DDBJ databases">
        <title>A novel sucrose based expression system for heterologous proteins expression in thermotolerant methylotrophic yeast Ogataea thermomethanolica.</title>
        <authorList>
            <person name="Puseenam A."/>
            <person name="Kocharin K."/>
            <person name="Tanapongpipat S."/>
            <person name="Eurwilaichitr L."/>
            <person name="Ingsriswang S."/>
            <person name="Roongsawang N."/>
        </authorList>
    </citation>
    <scope>NUCLEOTIDE SEQUENCE</scope>
    <source>
        <strain evidence="11">TBRC656</strain>
    </source>
</reference>
<dbReference type="Pfam" id="PF00172">
    <property type="entry name" value="Zn_clus"/>
    <property type="match status" value="1"/>
</dbReference>
<keyword evidence="4" id="KW-0862">Zinc</keyword>
<dbReference type="SMART" id="SM00066">
    <property type="entry name" value="GAL4"/>
    <property type="match status" value="1"/>
</dbReference>
<evidence type="ECO:0000256" key="7">
    <source>
        <dbReference type="ARBA" id="ARBA00023163"/>
    </source>
</evidence>
<dbReference type="CDD" id="cd00067">
    <property type="entry name" value="GAL4"/>
    <property type="match status" value="1"/>
</dbReference>
<dbReference type="GO" id="GO:0000981">
    <property type="term" value="F:DNA-binding transcription factor activity, RNA polymerase II-specific"/>
    <property type="evidence" value="ECO:0007669"/>
    <property type="project" value="InterPro"/>
</dbReference>
<feature type="domain" description="Zn(2)-C6 fungal-type" evidence="10">
    <location>
        <begin position="23"/>
        <end position="55"/>
    </location>
</feature>
<name>A0A2Z5WAC2_9ASCO</name>
<dbReference type="PANTHER" id="PTHR31668:SF18">
    <property type="entry name" value="MALTOSE FERMENTATION REGULATORY PROTEIN MAL13-RELATED"/>
    <property type="match status" value="1"/>
</dbReference>
<dbReference type="GO" id="GO:0005634">
    <property type="term" value="C:nucleus"/>
    <property type="evidence" value="ECO:0007669"/>
    <property type="project" value="UniProtKB-SubCell"/>
</dbReference>
<evidence type="ECO:0000256" key="6">
    <source>
        <dbReference type="ARBA" id="ARBA00023125"/>
    </source>
</evidence>
<dbReference type="Gene3D" id="4.10.240.10">
    <property type="entry name" value="Zn(2)-C6 fungal-type DNA-binding domain"/>
    <property type="match status" value="1"/>
</dbReference>
<comment type="similarity">
    <text evidence="2">Belongs to the MAL13 family.</text>
</comment>
<evidence type="ECO:0000256" key="5">
    <source>
        <dbReference type="ARBA" id="ARBA00023015"/>
    </source>
</evidence>
<feature type="region of interest" description="Disordered" evidence="9">
    <location>
        <begin position="531"/>
        <end position="561"/>
    </location>
</feature>
<keyword evidence="5" id="KW-0805">Transcription regulation</keyword>
<dbReference type="InterPro" id="IPR001138">
    <property type="entry name" value="Zn2Cys6_DnaBD"/>
</dbReference>
<feature type="compositionally biased region" description="Polar residues" evidence="9">
    <location>
        <begin position="543"/>
        <end position="561"/>
    </location>
</feature>
<dbReference type="PROSITE" id="PS00463">
    <property type="entry name" value="ZN2_CY6_FUNGAL_1"/>
    <property type="match status" value="1"/>
</dbReference>
<dbReference type="EMBL" id="LC279525">
    <property type="protein sequence ID" value="BBB86739.1"/>
    <property type="molecule type" value="Genomic_DNA"/>
</dbReference>
<dbReference type="GO" id="GO:0003677">
    <property type="term" value="F:DNA binding"/>
    <property type="evidence" value="ECO:0007669"/>
    <property type="project" value="UniProtKB-KW"/>
</dbReference>
<comment type="subcellular location">
    <subcellularLocation>
        <location evidence="1">Nucleus</location>
    </subcellularLocation>
</comment>
<organism evidence="11">
    <name type="scientific">Ogataea thermomethanolica</name>
    <name type="common">nom. inval.</name>
    <dbReference type="NCBI Taxonomy" id="310468"/>
    <lineage>
        <taxon>Eukaryota</taxon>
        <taxon>Fungi</taxon>
        <taxon>Dikarya</taxon>
        <taxon>Ascomycota</taxon>
        <taxon>Saccharomycotina</taxon>
        <taxon>Pichiomycetes</taxon>
        <taxon>Pichiales</taxon>
        <taxon>Pichiaceae</taxon>
        <taxon>Ogataea</taxon>
    </lineage>
</organism>
<evidence type="ECO:0000256" key="1">
    <source>
        <dbReference type="ARBA" id="ARBA00004123"/>
    </source>
</evidence>
<dbReference type="GO" id="GO:0008270">
    <property type="term" value="F:zinc ion binding"/>
    <property type="evidence" value="ECO:0007669"/>
    <property type="project" value="InterPro"/>
</dbReference>
<proteinExistence type="inferred from homology"/>
<evidence type="ECO:0000256" key="8">
    <source>
        <dbReference type="ARBA" id="ARBA00023242"/>
    </source>
</evidence>
<gene>
    <name evidence="11" type="primary">MAL</name>
</gene>